<keyword evidence="2" id="KW-1185">Reference proteome</keyword>
<comment type="caution">
    <text evidence="1">The sequence shown here is derived from an EMBL/GenBank/DDBJ whole genome shotgun (WGS) entry which is preliminary data.</text>
</comment>
<dbReference type="OrthoDB" id="10309718at2759"/>
<evidence type="ECO:0000313" key="2">
    <source>
        <dbReference type="Proteomes" id="UP000646827"/>
    </source>
</evidence>
<dbReference type="Proteomes" id="UP000646827">
    <property type="component" value="Unassembled WGS sequence"/>
</dbReference>
<sequence>MLNKDCIRHQHQNYYARHDAAVQEKKLEHAQLDEAINKFLLNYPFSNYDSNSSTIATSSPGNKAGVRENSRTEYRNMVAITSTSPRRQNIKQRQHKDNKRKSVTFNNLIQLVMI</sequence>
<evidence type="ECO:0000313" key="1">
    <source>
        <dbReference type="EMBL" id="KAG2225903.1"/>
    </source>
</evidence>
<gene>
    <name evidence="1" type="ORF">INT45_006599</name>
</gene>
<proteinExistence type="predicted"/>
<reference evidence="1 2" key="1">
    <citation type="submission" date="2020-12" db="EMBL/GenBank/DDBJ databases">
        <title>Metabolic potential, ecology and presence of endohyphal bacteria is reflected in genomic diversity of Mucoromycotina.</title>
        <authorList>
            <person name="Muszewska A."/>
            <person name="Okrasinska A."/>
            <person name="Steczkiewicz K."/>
            <person name="Drgas O."/>
            <person name="Orlowska M."/>
            <person name="Perlinska-Lenart U."/>
            <person name="Aleksandrzak-Piekarczyk T."/>
            <person name="Szatraj K."/>
            <person name="Zielenkiewicz U."/>
            <person name="Pilsyk S."/>
            <person name="Malc E."/>
            <person name="Mieczkowski P."/>
            <person name="Kruszewska J.S."/>
            <person name="Biernat P."/>
            <person name="Pawlowska J."/>
        </authorList>
    </citation>
    <scope>NUCLEOTIDE SEQUENCE [LARGE SCALE GENOMIC DNA]</scope>
    <source>
        <strain evidence="1 2">CBS 142.35</strain>
    </source>
</reference>
<accession>A0A8H7SCC2</accession>
<protein>
    <submittedName>
        <fullName evidence="1">Uncharacterized protein</fullName>
    </submittedName>
</protein>
<dbReference type="AlphaFoldDB" id="A0A8H7SCC2"/>
<organism evidence="1 2">
    <name type="scientific">Circinella minor</name>
    <dbReference type="NCBI Taxonomy" id="1195481"/>
    <lineage>
        <taxon>Eukaryota</taxon>
        <taxon>Fungi</taxon>
        <taxon>Fungi incertae sedis</taxon>
        <taxon>Mucoromycota</taxon>
        <taxon>Mucoromycotina</taxon>
        <taxon>Mucoromycetes</taxon>
        <taxon>Mucorales</taxon>
        <taxon>Lichtheimiaceae</taxon>
        <taxon>Circinella</taxon>
    </lineage>
</organism>
<name>A0A8H7SCC2_9FUNG</name>
<dbReference type="EMBL" id="JAEPRB010000022">
    <property type="protein sequence ID" value="KAG2225903.1"/>
    <property type="molecule type" value="Genomic_DNA"/>
</dbReference>